<organism evidence="1 2">
    <name type="scientific">Actinomadura fibrosa</name>
    <dbReference type="NCBI Taxonomy" id="111802"/>
    <lineage>
        <taxon>Bacteria</taxon>
        <taxon>Bacillati</taxon>
        <taxon>Actinomycetota</taxon>
        <taxon>Actinomycetes</taxon>
        <taxon>Streptosporangiales</taxon>
        <taxon>Thermomonosporaceae</taxon>
        <taxon>Actinomadura</taxon>
    </lineage>
</organism>
<dbReference type="RefSeq" id="WP_278045397.1">
    <property type="nucleotide sequence ID" value="NZ_CAACUY010000109.1"/>
</dbReference>
<protein>
    <submittedName>
        <fullName evidence="1">Uncharacterized protein</fullName>
    </submittedName>
</protein>
<comment type="caution">
    <text evidence="1">The sequence shown here is derived from an EMBL/GenBank/DDBJ whole genome shotgun (WGS) entry which is preliminary data.</text>
</comment>
<evidence type="ECO:0000313" key="1">
    <source>
        <dbReference type="EMBL" id="MFD0689725.1"/>
    </source>
</evidence>
<reference evidence="2" key="1">
    <citation type="journal article" date="2019" name="Int. J. Syst. Evol. Microbiol.">
        <title>The Global Catalogue of Microorganisms (GCM) 10K type strain sequencing project: providing services to taxonomists for standard genome sequencing and annotation.</title>
        <authorList>
            <consortium name="The Broad Institute Genomics Platform"/>
            <consortium name="The Broad Institute Genome Sequencing Center for Infectious Disease"/>
            <person name="Wu L."/>
            <person name="Ma J."/>
        </authorList>
    </citation>
    <scope>NUCLEOTIDE SEQUENCE [LARGE SCALE GENOMIC DNA]</scope>
    <source>
        <strain evidence="2">JCM 9371</strain>
    </source>
</reference>
<accession>A0ABW2XVD6</accession>
<keyword evidence="2" id="KW-1185">Reference proteome</keyword>
<name>A0ABW2XVD6_9ACTN</name>
<dbReference type="Proteomes" id="UP001597063">
    <property type="component" value="Unassembled WGS sequence"/>
</dbReference>
<evidence type="ECO:0000313" key="2">
    <source>
        <dbReference type="Proteomes" id="UP001597063"/>
    </source>
</evidence>
<proteinExistence type="predicted"/>
<sequence length="41" mass="4357">MRGFADVRGFADETARQIAVILARTVAGAVRVQVHASAEES</sequence>
<dbReference type="EMBL" id="JBHTGP010000018">
    <property type="protein sequence ID" value="MFD0689725.1"/>
    <property type="molecule type" value="Genomic_DNA"/>
</dbReference>
<gene>
    <name evidence="1" type="ORF">ACFQZM_34920</name>
</gene>